<gene>
    <name evidence="4" type="ORF">CC86DRAFT_449008</name>
</gene>
<feature type="transmembrane region" description="Helical" evidence="3">
    <location>
        <begin position="317"/>
        <end position="336"/>
    </location>
</feature>
<feature type="transmembrane region" description="Helical" evidence="3">
    <location>
        <begin position="77"/>
        <end position="97"/>
    </location>
</feature>
<name>A0A6A6ZJ67_9PLEO</name>
<dbReference type="AlphaFoldDB" id="A0A6A6ZJ67"/>
<dbReference type="InterPro" id="IPR050327">
    <property type="entry name" value="Proton-linked_MCT"/>
</dbReference>
<evidence type="ECO:0000313" key="4">
    <source>
        <dbReference type="EMBL" id="KAF2821036.1"/>
    </source>
</evidence>
<feature type="transmembrane region" description="Helical" evidence="3">
    <location>
        <begin position="104"/>
        <end position="123"/>
    </location>
</feature>
<dbReference type="InterPro" id="IPR011701">
    <property type="entry name" value="MFS"/>
</dbReference>
<reference evidence="4" key="1">
    <citation type="journal article" date="2020" name="Stud. Mycol.">
        <title>101 Dothideomycetes genomes: a test case for predicting lifestyles and emergence of pathogens.</title>
        <authorList>
            <person name="Haridas S."/>
            <person name="Albert R."/>
            <person name="Binder M."/>
            <person name="Bloem J."/>
            <person name="Labutti K."/>
            <person name="Salamov A."/>
            <person name="Andreopoulos B."/>
            <person name="Baker S."/>
            <person name="Barry K."/>
            <person name="Bills G."/>
            <person name="Bluhm B."/>
            <person name="Cannon C."/>
            <person name="Castanera R."/>
            <person name="Culley D."/>
            <person name="Daum C."/>
            <person name="Ezra D."/>
            <person name="Gonzalez J."/>
            <person name="Henrissat B."/>
            <person name="Kuo A."/>
            <person name="Liang C."/>
            <person name="Lipzen A."/>
            <person name="Lutzoni F."/>
            <person name="Magnuson J."/>
            <person name="Mondo S."/>
            <person name="Nolan M."/>
            <person name="Ohm R."/>
            <person name="Pangilinan J."/>
            <person name="Park H.-J."/>
            <person name="Ramirez L."/>
            <person name="Alfaro M."/>
            <person name="Sun H."/>
            <person name="Tritt A."/>
            <person name="Yoshinaga Y."/>
            <person name="Zwiers L.-H."/>
            <person name="Turgeon B."/>
            <person name="Goodwin S."/>
            <person name="Spatafora J."/>
            <person name="Crous P."/>
            <person name="Grigoriev I."/>
        </authorList>
    </citation>
    <scope>NUCLEOTIDE SEQUENCE</scope>
    <source>
        <strain evidence="4">CBS 113818</strain>
    </source>
</reference>
<keyword evidence="5" id="KW-1185">Reference proteome</keyword>
<feature type="transmembrane region" description="Helical" evidence="3">
    <location>
        <begin position="385"/>
        <end position="409"/>
    </location>
</feature>
<proteinExistence type="inferred from homology"/>
<dbReference type="Gene3D" id="1.20.1250.20">
    <property type="entry name" value="MFS general substrate transporter like domains"/>
    <property type="match status" value="2"/>
</dbReference>
<dbReference type="GO" id="GO:0022857">
    <property type="term" value="F:transmembrane transporter activity"/>
    <property type="evidence" value="ECO:0007669"/>
    <property type="project" value="InterPro"/>
</dbReference>
<dbReference type="SUPFAM" id="SSF103473">
    <property type="entry name" value="MFS general substrate transporter"/>
    <property type="match status" value="1"/>
</dbReference>
<dbReference type="OrthoDB" id="2213137at2759"/>
<dbReference type="PANTHER" id="PTHR11360:SF156">
    <property type="entry name" value="MONOCARBOXYLATE TRANSPORTER, PUTATIVE (AFU_ORTHOLOGUE AFUA_4G14260)-RELATED"/>
    <property type="match status" value="1"/>
</dbReference>
<feature type="transmembrane region" description="Helical" evidence="3">
    <location>
        <begin position="35"/>
        <end position="57"/>
    </location>
</feature>
<dbReference type="PANTHER" id="PTHR11360">
    <property type="entry name" value="MONOCARBOXYLATE TRANSPORTER"/>
    <property type="match status" value="1"/>
</dbReference>
<dbReference type="Pfam" id="PF07690">
    <property type="entry name" value="MFS_1"/>
    <property type="match status" value="1"/>
</dbReference>
<feature type="transmembrane region" description="Helical" evidence="3">
    <location>
        <begin position="342"/>
        <end position="364"/>
    </location>
</feature>
<dbReference type="GO" id="GO:0016020">
    <property type="term" value="C:membrane"/>
    <property type="evidence" value="ECO:0007669"/>
    <property type="project" value="UniProtKB-SubCell"/>
</dbReference>
<evidence type="ECO:0000256" key="1">
    <source>
        <dbReference type="ARBA" id="ARBA00004141"/>
    </source>
</evidence>
<accession>A0A6A6ZJ67</accession>
<feature type="transmembrane region" description="Helical" evidence="3">
    <location>
        <begin position="202"/>
        <end position="221"/>
    </location>
</feature>
<dbReference type="Proteomes" id="UP000799424">
    <property type="component" value="Unassembled WGS sequence"/>
</dbReference>
<comment type="subcellular location">
    <subcellularLocation>
        <location evidence="1">Membrane</location>
        <topology evidence="1">Multi-pass membrane protein</topology>
    </subcellularLocation>
</comment>
<dbReference type="InterPro" id="IPR036259">
    <property type="entry name" value="MFS_trans_sf"/>
</dbReference>
<feature type="transmembrane region" description="Helical" evidence="3">
    <location>
        <begin position="169"/>
        <end position="190"/>
    </location>
</feature>
<feature type="transmembrane region" description="Helical" evidence="3">
    <location>
        <begin position="284"/>
        <end position="305"/>
    </location>
</feature>
<dbReference type="EMBL" id="MU006238">
    <property type="protein sequence ID" value="KAF2821036.1"/>
    <property type="molecule type" value="Genomic_DNA"/>
</dbReference>
<keyword evidence="3" id="KW-0812">Transmembrane</keyword>
<keyword evidence="3" id="KW-1133">Transmembrane helix</keyword>
<evidence type="ECO:0000256" key="3">
    <source>
        <dbReference type="SAM" id="Phobius"/>
    </source>
</evidence>
<protein>
    <submittedName>
        <fullName evidence="4">MFS general substrate transporter</fullName>
    </submittedName>
</protein>
<keyword evidence="3" id="KW-0472">Membrane</keyword>
<evidence type="ECO:0000256" key="2">
    <source>
        <dbReference type="ARBA" id="ARBA00006727"/>
    </source>
</evidence>
<evidence type="ECO:0000313" key="5">
    <source>
        <dbReference type="Proteomes" id="UP000799424"/>
    </source>
</evidence>
<sequence>MADADTISLHDLQHSFPNTIHEATTRQRDLDKKRLLALIGSALSQLPIWGFAMSYGVLQEHYSDHWTLSGPRSLTGIIGTTSNGVMYLSMPFLFALFTKRWARYRQTAATCGALLACASFVLSSLSTHVWHLIATQGVLAALGCALVYSPLTLSLGEWFGVENRICNRAVAFGLCLSTKNIVGSVCPFMFRGLLDKYDFRTTMVAWAGICSGTAVVAICMIRTPDSSLVNASPRGRKIPWEFLRHRTFWIYSIATLLQSAGYGIPQTYLSEYARNVSALSPTFSTLLLTLINIPGICSSTFFGFLSDNKHFHLSAPTVTAISAISSALAAFLFWGLAAHGDIALLVLFAITFGFFASAYSATWGGVMNDMESDAARRNEALDSGVLYGLLNGARGIGYVSGGLISVPLIKAGSTVPVGSLGYGTTYGPLIIFTGLSLAFGGWGLAFSPKWKSVLHLR</sequence>
<comment type="similarity">
    <text evidence="2">Belongs to the major facilitator superfamily. Monocarboxylate porter (TC 2.A.1.13) family.</text>
</comment>
<feature type="transmembrane region" description="Helical" evidence="3">
    <location>
        <begin position="242"/>
        <end position="264"/>
    </location>
</feature>
<feature type="transmembrane region" description="Helical" evidence="3">
    <location>
        <begin position="429"/>
        <end position="447"/>
    </location>
</feature>
<organism evidence="4 5">
    <name type="scientific">Ophiobolus disseminans</name>
    <dbReference type="NCBI Taxonomy" id="1469910"/>
    <lineage>
        <taxon>Eukaryota</taxon>
        <taxon>Fungi</taxon>
        <taxon>Dikarya</taxon>
        <taxon>Ascomycota</taxon>
        <taxon>Pezizomycotina</taxon>
        <taxon>Dothideomycetes</taxon>
        <taxon>Pleosporomycetidae</taxon>
        <taxon>Pleosporales</taxon>
        <taxon>Pleosporineae</taxon>
        <taxon>Phaeosphaeriaceae</taxon>
        <taxon>Ophiobolus</taxon>
    </lineage>
</organism>